<dbReference type="PANTHER" id="PTHR48111">
    <property type="entry name" value="REGULATOR OF RPOS"/>
    <property type="match status" value="1"/>
</dbReference>
<evidence type="ECO:0000256" key="2">
    <source>
        <dbReference type="ARBA" id="ARBA00023012"/>
    </source>
</evidence>
<dbReference type="InterPro" id="IPR011006">
    <property type="entry name" value="CheY-like_superfamily"/>
</dbReference>
<dbReference type="EMBL" id="HG938353">
    <property type="protein sequence ID" value="CDN47087.1"/>
    <property type="molecule type" value="Genomic_DNA"/>
</dbReference>
<reference evidence="11" key="1">
    <citation type="journal article" date="2014" name="BMC Genomics">
        <title>Genome sequencing of two Neorhizobium galegae strains reveals a noeT gene responsible for the unusual acetylation of the nodulation factors.</title>
        <authorList>
            <person name="Osterman J."/>
            <person name="Marsh J."/>
            <person name="Laine P.K."/>
            <person name="Zeng Z."/>
            <person name="Alatalo E."/>
            <person name="Sullivan J.T."/>
            <person name="Young J.P."/>
            <person name="Thomas-Oates J."/>
            <person name="Paulin L."/>
            <person name="Lindstrom K."/>
        </authorList>
    </citation>
    <scope>NUCLEOTIDE SEQUENCE [LARGE SCALE GENOMIC DNA]</scope>
    <source>
        <strain evidence="11">HAMBI 540</strain>
    </source>
</reference>
<evidence type="ECO:0000256" key="1">
    <source>
        <dbReference type="ARBA" id="ARBA00022553"/>
    </source>
</evidence>
<dbReference type="Gene3D" id="3.40.50.2300">
    <property type="match status" value="1"/>
</dbReference>
<keyword evidence="2" id="KW-0902">Two-component regulatory system</keyword>
<keyword evidence="11" id="KW-1185">Reference proteome</keyword>
<dbReference type="Gene3D" id="1.10.10.10">
    <property type="entry name" value="Winged helix-like DNA-binding domain superfamily/Winged helix DNA-binding domain"/>
    <property type="match status" value="1"/>
</dbReference>
<evidence type="ECO:0000259" key="9">
    <source>
        <dbReference type="PROSITE" id="PS51755"/>
    </source>
</evidence>
<feature type="modified residue" description="4-aspartylphosphate" evidence="6">
    <location>
        <position position="78"/>
    </location>
</feature>
<keyword evidence="1 6" id="KW-0597">Phosphoprotein</keyword>
<dbReference type="GO" id="GO:0000156">
    <property type="term" value="F:phosphorelay response regulator activity"/>
    <property type="evidence" value="ECO:0007669"/>
    <property type="project" value="TreeGrafter"/>
</dbReference>
<organism evidence="10 11">
    <name type="scientific">Neorhizobium galegae bv. orientalis str. HAMBI 540</name>
    <dbReference type="NCBI Taxonomy" id="1028800"/>
    <lineage>
        <taxon>Bacteria</taxon>
        <taxon>Pseudomonadati</taxon>
        <taxon>Pseudomonadota</taxon>
        <taxon>Alphaproteobacteria</taxon>
        <taxon>Hyphomicrobiales</taxon>
        <taxon>Rhizobiaceae</taxon>
        <taxon>Rhizobium/Agrobacterium group</taxon>
        <taxon>Neorhizobium</taxon>
    </lineage>
</organism>
<dbReference type="Gene3D" id="6.10.250.690">
    <property type="match status" value="1"/>
</dbReference>
<gene>
    <name evidence="10" type="ORF">RG540_CH08980</name>
</gene>
<dbReference type="PROSITE" id="PS50110">
    <property type="entry name" value="RESPONSE_REGULATORY"/>
    <property type="match status" value="1"/>
</dbReference>
<feature type="domain" description="OmpR/PhoB-type" evidence="9">
    <location>
        <begin position="152"/>
        <end position="250"/>
    </location>
</feature>
<evidence type="ECO:0000256" key="5">
    <source>
        <dbReference type="ARBA" id="ARBA00023163"/>
    </source>
</evidence>
<dbReference type="PROSITE" id="PS51755">
    <property type="entry name" value="OMPR_PHOB"/>
    <property type="match status" value="1"/>
</dbReference>
<dbReference type="CDD" id="cd19935">
    <property type="entry name" value="REC_OmpR_CusR-like"/>
    <property type="match status" value="1"/>
</dbReference>
<feature type="DNA-binding region" description="OmpR/PhoB-type" evidence="7">
    <location>
        <begin position="152"/>
        <end position="250"/>
    </location>
</feature>
<dbReference type="PATRIC" id="fig|1028800.3.peg.910"/>
<dbReference type="InterPro" id="IPR001867">
    <property type="entry name" value="OmpR/PhoB-type_DNA-bd"/>
</dbReference>
<dbReference type="CDD" id="cd00383">
    <property type="entry name" value="trans_reg_C"/>
    <property type="match status" value="1"/>
</dbReference>
<feature type="domain" description="Response regulatory" evidence="8">
    <location>
        <begin position="29"/>
        <end position="143"/>
    </location>
</feature>
<dbReference type="SMART" id="SM00448">
    <property type="entry name" value="REC"/>
    <property type="match status" value="1"/>
</dbReference>
<dbReference type="AlphaFoldDB" id="A0A068SLG5"/>
<dbReference type="GO" id="GO:0032993">
    <property type="term" value="C:protein-DNA complex"/>
    <property type="evidence" value="ECO:0007669"/>
    <property type="project" value="TreeGrafter"/>
</dbReference>
<keyword evidence="3" id="KW-0805">Transcription regulation</keyword>
<dbReference type="GO" id="GO:0005829">
    <property type="term" value="C:cytosol"/>
    <property type="evidence" value="ECO:0007669"/>
    <property type="project" value="TreeGrafter"/>
</dbReference>
<evidence type="ECO:0000256" key="3">
    <source>
        <dbReference type="ARBA" id="ARBA00023015"/>
    </source>
</evidence>
<dbReference type="InterPro" id="IPR001789">
    <property type="entry name" value="Sig_transdc_resp-reg_receiver"/>
</dbReference>
<keyword evidence="4 7" id="KW-0238">DNA-binding</keyword>
<dbReference type="InterPro" id="IPR036388">
    <property type="entry name" value="WH-like_DNA-bd_sf"/>
</dbReference>
<evidence type="ECO:0000256" key="6">
    <source>
        <dbReference type="PROSITE-ProRule" id="PRU00169"/>
    </source>
</evidence>
<evidence type="ECO:0000313" key="10">
    <source>
        <dbReference type="EMBL" id="CDN47087.1"/>
    </source>
</evidence>
<dbReference type="SMART" id="SM00862">
    <property type="entry name" value="Trans_reg_C"/>
    <property type="match status" value="1"/>
</dbReference>
<dbReference type="SUPFAM" id="SSF52172">
    <property type="entry name" value="CheY-like"/>
    <property type="match status" value="1"/>
</dbReference>
<dbReference type="eggNOG" id="COG0745">
    <property type="taxonomic scope" value="Bacteria"/>
</dbReference>
<evidence type="ECO:0000256" key="7">
    <source>
        <dbReference type="PROSITE-ProRule" id="PRU01091"/>
    </source>
</evidence>
<evidence type="ECO:0000256" key="4">
    <source>
        <dbReference type="ARBA" id="ARBA00023125"/>
    </source>
</evidence>
<accession>A0A068SLG5</accession>
<evidence type="ECO:0000259" key="8">
    <source>
        <dbReference type="PROSITE" id="PS50110"/>
    </source>
</evidence>
<evidence type="ECO:0000313" key="11">
    <source>
        <dbReference type="Proteomes" id="UP000028181"/>
    </source>
</evidence>
<keyword evidence="5" id="KW-0804">Transcription</keyword>
<dbReference type="InterPro" id="IPR039420">
    <property type="entry name" value="WalR-like"/>
</dbReference>
<dbReference type="FunFam" id="1.10.10.10:FF:000005">
    <property type="entry name" value="Two-component system response regulator"/>
    <property type="match status" value="1"/>
</dbReference>
<dbReference type="KEGG" id="ngg:RG540_CH08980"/>
<sequence>METDTRYSASAADSRSAKAGADAIVPHMKILVIEDDLEAAAYMTKAFREAGIVVDHASDGESGLFMGTENSYDVMVIDRMLPRRDGLSVISELRKRGINAPVLILSALGQVDDRVTGLRAGGDDYLPKPYAFSELLARVEVLGRRKGTPEQDMVYRVGDLELDRLSHEVKRAGKEVLLQPREFRLLEYLMKNAGQVVTRTMLLENVWDYHFDPQTNVIDVHVSRLRSKIEKDFEKPLLKTIRGAGYMIKDEG</sequence>
<dbReference type="HOGENOM" id="CLU_000445_30_1_5"/>
<dbReference type="GO" id="GO:0006355">
    <property type="term" value="P:regulation of DNA-templated transcription"/>
    <property type="evidence" value="ECO:0007669"/>
    <property type="project" value="InterPro"/>
</dbReference>
<name>A0A068SLG5_NEOGA</name>
<dbReference type="PANTHER" id="PTHR48111:SF76">
    <property type="entry name" value="TWO-COMPONENT RESPONSE REGULATOR"/>
    <property type="match status" value="1"/>
</dbReference>
<dbReference type="Pfam" id="PF00486">
    <property type="entry name" value="Trans_reg_C"/>
    <property type="match status" value="1"/>
</dbReference>
<proteinExistence type="predicted"/>
<dbReference type="Proteomes" id="UP000028181">
    <property type="component" value="Chromosome I"/>
</dbReference>
<dbReference type="GO" id="GO:0000976">
    <property type="term" value="F:transcription cis-regulatory region binding"/>
    <property type="evidence" value="ECO:0007669"/>
    <property type="project" value="TreeGrafter"/>
</dbReference>
<protein>
    <submittedName>
        <fullName evidence="10">Putative Two-component transcriptional regulator transcriptional regulator involved in heavy-metal (Cu/Zn) homeostasis</fullName>
    </submittedName>
</protein>
<dbReference type="Pfam" id="PF00072">
    <property type="entry name" value="Response_reg"/>
    <property type="match status" value="1"/>
</dbReference>